<evidence type="ECO:0000256" key="13">
    <source>
        <dbReference type="ARBA" id="ARBA00049111"/>
    </source>
</evidence>
<keyword evidence="9" id="KW-0663">Pyridoxal phosphate</keyword>
<dbReference type="GO" id="GO:0008483">
    <property type="term" value="F:transaminase activity"/>
    <property type="evidence" value="ECO:0007669"/>
    <property type="project" value="UniProtKB-KW"/>
</dbReference>
<organism evidence="14 15">
    <name type="scientific">Micromonospora echinofusca</name>
    <dbReference type="NCBI Taxonomy" id="47858"/>
    <lineage>
        <taxon>Bacteria</taxon>
        <taxon>Bacillati</taxon>
        <taxon>Actinomycetota</taxon>
        <taxon>Actinomycetes</taxon>
        <taxon>Micromonosporales</taxon>
        <taxon>Micromonosporaceae</taxon>
        <taxon>Micromonospora</taxon>
    </lineage>
</organism>
<dbReference type="EMBL" id="WVUH01000667">
    <property type="protein sequence ID" value="MBO4210900.1"/>
    <property type="molecule type" value="Genomic_DNA"/>
</dbReference>
<evidence type="ECO:0000256" key="11">
    <source>
        <dbReference type="ARBA" id="ARBA00030665"/>
    </source>
</evidence>
<comment type="similarity">
    <text evidence="4">Belongs to the class-III pyridoxal-phosphate-dependent aminotransferase family.</text>
</comment>
<dbReference type="Proteomes" id="UP000823521">
    <property type="component" value="Unassembled WGS sequence"/>
</dbReference>
<reference evidence="14 15" key="1">
    <citation type="submission" date="2019-12" db="EMBL/GenBank/DDBJ databases">
        <title>Whole genome sequencing of endophytic Actinobacterium Micromonospora sp. MPMI6T.</title>
        <authorList>
            <person name="Evv R."/>
            <person name="Podile A.R."/>
        </authorList>
    </citation>
    <scope>NUCLEOTIDE SEQUENCE [LARGE SCALE GENOMIC DNA]</scope>
    <source>
        <strain evidence="14 15">MPMI6</strain>
    </source>
</reference>
<dbReference type="InterPro" id="IPR015422">
    <property type="entry name" value="PyrdxlP-dep_Trfase_small"/>
</dbReference>
<evidence type="ECO:0000256" key="3">
    <source>
        <dbReference type="ARBA" id="ARBA00004946"/>
    </source>
</evidence>
<dbReference type="InterPro" id="IPR049704">
    <property type="entry name" value="Aminotrans_3_PPA_site"/>
</dbReference>
<dbReference type="InterPro" id="IPR004637">
    <property type="entry name" value="Dat"/>
</dbReference>
<comment type="catalytic activity">
    <reaction evidence="13">
        <text>L-2,4-diaminobutanoate + 2-oxoglutarate = L-aspartate 4-semialdehyde + L-glutamate</text>
        <dbReference type="Rhea" id="RHEA:11160"/>
        <dbReference type="ChEBI" id="CHEBI:16810"/>
        <dbReference type="ChEBI" id="CHEBI:29985"/>
        <dbReference type="ChEBI" id="CHEBI:58761"/>
        <dbReference type="ChEBI" id="CHEBI:537519"/>
        <dbReference type="EC" id="2.6.1.76"/>
    </reaction>
</comment>
<evidence type="ECO:0000256" key="8">
    <source>
        <dbReference type="ARBA" id="ARBA00022679"/>
    </source>
</evidence>
<keyword evidence="15" id="KW-1185">Reference proteome</keyword>
<evidence type="ECO:0000256" key="2">
    <source>
        <dbReference type="ARBA" id="ARBA00002189"/>
    </source>
</evidence>
<feature type="non-terminal residue" evidence="14">
    <location>
        <position position="1"/>
    </location>
</feature>
<dbReference type="InterPro" id="IPR005814">
    <property type="entry name" value="Aminotrans_3"/>
</dbReference>
<dbReference type="PANTHER" id="PTHR43552">
    <property type="entry name" value="DIAMINOBUTYRATE--2-OXOGLUTARATE AMINOTRANSFERASE"/>
    <property type="match status" value="1"/>
</dbReference>
<dbReference type="Gene3D" id="3.40.640.10">
    <property type="entry name" value="Type I PLP-dependent aspartate aminotransferase-like (Major domain)"/>
    <property type="match status" value="1"/>
</dbReference>
<protein>
    <recommendedName>
        <fullName evidence="6">Diaminobutyrate--2-oxoglutarate transaminase</fullName>
        <ecNumber evidence="5">2.6.1.76</ecNumber>
    </recommendedName>
    <alternativeName>
        <fullName evidence="11">DABA aminotransferase</fullName>
    </alternativeName>
    <alternativeName>
        <fullName evidence="12">Diaminobutyrate--2-oxoglutarate aminotransferase</fullName>
    </alternativeName>
    <alternativeName>
        <fullName evidence="10">L-2,4-diaminobutyric acid transaminase</fullName>
    </alternativeName>
</protein>
<comment type="cofactor">
    <cofactor evidence="1">
        <name>pyridoxal 5'-phosphate</name>
        <dbReference type="ChEBI" id="CHEBI:597326"/>
    </cofactor>
</comment>
<dbReference type="InterPro" id="IPR015424">
    <property type="entry name" value="PyrdxlP-dep_Trfase"/>
</dbReference>
<evidence type="ECO:0000256" key="6">
    <source>
        <dbReference type="ARBA" id="ARBA00014798"/>
    </source>
</evidence>
<dbReference type="Pfam" id="PF00202">
    <property type="entry name" value="Aminotran_3"/>
    <property type="match status" value="1"/>
</dbReference>
<evidence type="ECO:0000313" key="15">
    <source>
        <dbReference type="Proteomes" id="UP000823521"/>
    </source>
</evidence>
<comment type="pathway">
    <text evidence="3">Amine and polyamine biosynthesis; ectoine biosynthesis; L-ectoine from L-aspartate 4-semialdehyde: step 1/3.</text>
</comment>
<keyword evidence="7 14" id="KW-0032">Aminotransferase</keyword>
<sequence length="258" mass="27584">GVGGQDVVFVPYEDGPAGPFDSIAYLDRLLTDPSSGVELPAAVIVEPMQMEGGVYPATADWLRRLRALTERHGILLICDEIQSGCGRTGTFFCFEHAGITPDVVTVAKSIGGLGLPLALTLFRRELDVWAPGEHTGTFRGNQLAFVAATAACQLWGQEQFRTGLAVAVRRLARFRDDLAATVPGLVLRGRGMALGVDLGAVGGAERAERVQRYAFANGVIVELCGRYDEVVKVLPPLTIDIVRLDRGLAVLRDALLAG</sequence>
<evidence type="ECO:0000256" key="5">
    <source>
        <dbReference type="ARBA" id="ARBA00013155"/>
    </source>
</evidence>
<keyword evidence="8" id="KW-0808">Transferase</keyword>
<name>A0ABS3W297_MICEH</name>
<evidence type="ECO:0000313" key="14">
    <source>
        <dbReference type="EMBL" id="MBO4210900.1"/>
    </source>
</evidence>
<comment type="function">
    <text evidence="2">Catalyzes reversively the conversion of L-aspartate beta-semialdehyde (ASA) to L-2,4-diaminobutyrate (DABA) by transamination with L-glutamate.</text>
</comment>
<evidence type="ECO:0000256" key="4">
    <source>
        <dbReference type="ARBA" id="ARBA00008954"/>
    </source>
</evidence>
<gene>
    <name evidence="14" type="ORF">GSF22_33655</name>
</gene>
<dbReference type="PROSITE" id="PS00600">
    <property type="entry name" value="AA_TRANSFER_CLASS_3"/>
    <property type="match status" value="1"/>
</dbReference>
<evidence type="ECO:0000256" key="12">
    <source>
        <dbReference type="ARBA" id="ARBA00031476"/>
    </source>
</evidence>
<comment type="caution">
    <text evidence="14">The sequence shown here is derived from an EMBL/GenBank/DDBJ whole genome shotgun (WGS) entry which is preliminary data.</text>
</comment>
<dbReference type="PANTHER" id="PTHR43552:SF2">
    <property type="entry name" value="DIAMINOBUTYRATE--2-OXOGLUTARATE TRANSAMINASE"/>
    <property type="match status" value="1"/>
</dbReference>
<evidence type="ECO:0000256" key="1">
    <source>
        <dbReference type="ARBA" id="ARBA00001933"/>
    </source>
</evidence>
<dbReference type="InterPro" id="IPR015421">
    <property type="entry name" value="PyrdxlP-dep_Trfase_major"/>
</dbReference>
<evidence type="ECO:0000256" key="10">
    <source>
        <dbReference type="ARBA" id="ARBA00029744"/>
    </source>
</evidence>
<dbReference type="Gene3D" id="3.90.1150.10">
    <property type="entry name" value="Aspartate Aminotransferase, domain 1"/>
    <property type="match status" value="1"/>
</dbReference>
<dbReference type="EC" id="2.6.1.76" evidence="5"/>
<dbReference type="RefSeq" id="WP_208817938.1">
    <property type="nucleotide sequence ID" value="NZ_WVUH01000667.1"/>
</dbReference>
<accession>A0ABS3W297</accession>
<evidence type="ECO:0000256" key="7">
    <source>
        <dbReference type="ARBA" id="ARBA00022576"/>
    </source>
</evidence>
<evidence type="ECO:0000256" key="9">
    <source>
        <dbReference type="ARBA" id="ARBA00022898"/>
    </source>
</evidence>
<dbReference type="SUPFAM" id="SSF53383">
    <property type="entry name" value="PLP-dependent transferases"/>
    <property type="match status" value="1"/>
</dbReference>
<proteinExistence type="inferred from homology"/>